<dbReference type="GO" id="GO:0000049">
    <property type="term" value="F:tRNA binding"/>
    <property type="evidence" value="ECO:0007669"/>
    <property type="project" value="TreeGrafter"/>
</dbReference>
<feature type="domain" description="NFACT RNA-binding" evidence="1">
    <location>
        <begin position="18"/>
        <end position="73"/>
    </location>
</feature>
<dbReference type="PANTHER" id="PTHR15239">
    <property type="entry name" value="NUCLEAR EXPORT MEDIATOR FACTOR NEMF"/>
    <property type="match status" value="1"/>
</dbReference>
<dbReference type="Pfam" id="PF05670">
    <property type="entry name" value="NFACT-R_1"/>
    <property type="match status" value="1"/>
</dbReference>
<dbReference type="Proteomes" id="UP000541444">
    <property type="component" value="Unassembled WGS sequence"/>
</dbReference>
<dbReference type="InterPro" id="IPR051608">
    <property type="entry name" value="RQC_Subunit_NEMF"/>
</dbReference>
<dbReference type="AlphaFoldDB" id="A0A7J7LD75"/>
<accession>A0A7J7LD75</accession>
<dbReference type="EMBL" id="JACGCM010002358">
    <property type="protein sequence ID" value="KAF6140631.1"/>
    <property type="molecule type" value="Genomic_DNA"/>
</dbReference>
<gene>
    <name evidence="2" type="ORF">GIB67_013924</name>
</gene>
<reference evidence="2 3" key="1">
    <citation type="journal article" date="2020" name="IScience">
        <title>Genome Sequencing of the Endangered Kingdonia uniflora (Circaeasteraceae, Ranunculales) Reveals Potential Mechanisms of Evolutionary Specialization.</title>
        <authorList>
            <person name="Sun Y."/>
            <person name="Deng T."/>
            <person name="Zhang A."/>
            <person name="Moore M.J."/>
            <person name="Landis J.B."/>
            <person name="Lin N."/>
            <person name="Zhang H."/>
            <person name="Zhang X."/>
            <person name="Huang J."/>
            <person name="Zhang X."/>
            <person name="Sun H."/>
            <person name="Wang H."/>
        </authorList>
    </citation>
    <scope>NUCLEOTIDE SEQUENCE [LARGE SCALE GENOMIC DNA]</scope>
    <source>
        <strain evidence="2">TB1705</strain>
        <tissue evidence="2">Leaf</tissue>
    </source>
</reference>
<comment type="caution">
    <text evidence="2">The sequence shown here is derived from an EMBL/GenBank/DDBJ whole genome shotgun (WGS) entry which is preliminary data.</text>
</comment>
<dbReference type="GO" id="GO:0043023">
    <property type="term" value="F:ribosomal large subunit binding"/>
    <property type="evidence" value="ECO:0007669"/>
    <property type="project" value="TreeGrafter"/>
</dbReference>
<proteinExistence type="predicted"/>
<name>A0A7J7LD75_9MAGN</name>
<dbReference type="OrthoDB" id="207084at2759"/>
<evidence type="ECO:0000313" key="2">
    <source>
        <dbReference type="EMBL" id="KAF6140631.1"/>
    </source>
</evidence>
<evidence type="ECO:0000259" key="1">
    <source>
        <dbReference type="Pfam" id="PF05670"/>
    </source>
</evidence>
<dbReference type="GO" id="GO:1990116">
    <property type="term" value="P:ribosome-associated ubiquitin-dependent protein catabolic process"/>
    <property type="evidence" value="ECO:0007669"/>
    <property type="project" value="TreeGrafter"/>
</dbReference>
<organism evidence="2 3">
    <name type="scientific">Kingdonia uniflora</name>
    <dbReference type="NCBI Taxonomy" id="39325"/>
    <lineage>
        <taxon>Eukaryota</taxon>
        <taxon>Viridiplantae</taxon>
        <taxon>Streptophyta</taxon>
        <taxon>Embryophyta</taxon>
        <taxon>Tracheophyta</taxon>
        <taxon>Spermatophyta</taxon>
        <taxon>Magnoliopsida</taxon>
        <taxon>Ranunculales</taxon>
        <taxon>Circaeasteraceae</taxon>
        <taxon>Kingdonia</taxon>
    </lineage>
</organism>
<dbReference type="GO" id="GO:0072344">
    <property type="term" value="P:rescue of stalled ribosome"/>
    <property type="evidence" value="ECO:0007669"/>
    <property type="project" value="TreeGrafter"/>
</dbReference>
<dbReference type="InterPro" id="IPR008532">
    <property type="entry name" value="NFACT_RNA-bd"/>
</dbReference>
<keyword evidence="3" id="KW-1185">Reference proteome</keyword>
<protein>
    <recommendedName>
        <fullName evidence="1">NFACT RNA-binding domain-containing protein</fullName>
    </recommendedName>
</protein>
<dbReference type="PANTHER" id="PTHR15239:SF6">
    <property type="entry name" value="RIBOSOME QUALITY CONTROL COMPLEX SUBUNIT NEMF"/>
    <property type="match status" value="1"/>
</dbReference>
<dbReference type="GO" id="GO:1990112">
    <property type="term" value="C:RQC complex"/>
    <property type="evidence" value="ECO:0007669"/>
    <property type="project" value="TreeGrafter"/>
</dbReference>
<sequence>MDDDEMTLPVDKVEVDLALSAHLMHAGGCFTVRHSKAWDSNIVSSAWWVYPHQVSKTAPTGKYLTVGSFMIRGKKNFPSPHPLVMGFGIPFRLDKISLGSDLNE</sequence>
<evidence type="ECO:0000313" key="3">
    <source>
        <dbReference type="Proteomes" id="UP000541444"/>
    </source>
</evidence>